<feature type="chain" id="PRO_5035958753" description="Peroxidase" evidence="14">
    <location>
        <begin position="26"/>
        <end position="331"/>
    </location>
</feature>
<comment type="similarity">
    <text evidence="2">Belongs to the peroxidase family. Ascorbate peroxidase subfamily.</text>
</comment>
<dbReference type="PROSITE" id="PS00436">
    <property type="entry name" value="PEROXIDASE_2"/>
    <property type="match status" value="1"/>
</dbReference>
<feature type="disulfide bond" evidence="13">
    <location>
        <begin position="202"/>
        <end position="227"/>
    </location>
</feature>
<dbReference type="GO" id="GO:0046872">
    <property type="term" value="F:metal ion binding"/>
    <property type="evidence" value="ECO:0007669"/>
    <property type="project" value="UniProtKB-UniRule"/>
</dbReference>
<dbReference type="GO" id="GO:0042744">
    <property type="term" value="P:hydrogen peroxide catabolic process"/>
    <property type="evidence" value="ECO:0007669"/>
    <property type="project" value="UniProtKB-KW"/>
</dbReference>
<dbReference type="InterPro" id="IPR000823">
    <property type="entry name" value="Peroxidase_pln"/>
</dbReference>
<keyword evidence="5 11" id="KW-0479">Metal-binding</keyword>
<dbReference type="PANTHER" id="PTHR31388:SF5">
    <property type="entry name" value="PEROXIDASE"/>
    <property type="match status" value="1"/>
</dbReference>
<evidence type="ECO:0000256" key="6">
    <source>
        <dbReference type="ARBA" id="ARBA00023002"/>
    </source>
</evidence>
<protein>
    <recommendedName>
        <fullName evidence="14">Peroxidase</fullName>
        <ecNumber evidence="14">1.11.1.7</ecNumber>
    </recommendedName>
</protein>
<dbReference type="AlphaFoldDB" id="A0A8T0I5D3"/>
<feature type="binding site" evidence="11">
    <location>
        <position position="77"/>
    </location>
    <ligand>
        <name>Ca(2+)</name>
        <dbReference type="ChEBI" id="CHEBI:29108"/>
        <label>1</label>
    </ligand>
</feature>
<feature type="site" description="Transition state stabilizer" evidence="12">
    <location>
        <position position="63"/>
    </location>
</feature>
<keyword evidence="14" id="KW-0964">Secreted</keyword>
<keyword evidence="8 13" id="KW-1015">Disulfide bond</keyword>
<dbReference type="CDD" id="cd00693">
    <property type="entry name" value="secretory_peroxidase"/>
    <property type="match status" value="1"/>
</dbReference>
<evidence type="ECO:0000256" key="5">
    <source>
        <dbReference type="ARBA" id="ARBA00022723"/>
    </source>
</evidence>
<evidence type="ECO:0000313" key="16">
    <source>
        <dbReference type="EMBL" id="KAG0578684.1"/>
    </source>
</evidence>
<reference evidence="16" key="1">
    <citation type="submission" date="2020-06" db="EMBL/GenBank/DDBJ databases">
        <title>WGS assembly of Ceratodon purpureus strain R40.</title>
        <authorList>
            <person name="Carey S.B."/>
            <person name="Jenkins J."/>
            <person name="Shu S."/>
            <person name="Lovell J.T."/>
            <person name="Sreedasyam A."/>
            <person name="Maumus F."/>
            <person name="Tiley G.P."/>
            <person name="Fernandez-Pozo N."/>
            <person name="Barry K."/>
            <person name="Chen C."/>
            <person name="Wang M."/>
            <person name="Lipzen A."/>
            <person name="Daum C."/>
            <person name="Saski C.A."/>
            <person name="Payton A.C."/>
            <person name="Mcbreen J.C."/>
            <person name="Conrad R.E."/>
            <person name="Kollar L.M."/>
            <person name="Olsson S."/>
            <person name="Huttunen S."/>
            <person name="Landis J.B."/>
            <person name="Wickett N.J."/>
            <person name="Johnson M.G."/>
            <person name="Rensing S.A."/>
            <person name="Grimwood J."/>
            <person name="Schmutz J."/>
            <person name="Mcdaniel S.F."/>
        </authorList>
    </citation>
    <scope>NUCLEOTIDE SEQUENCE</scope>
    <source>
        <strain evidence="16">R40</strain>
    </source>
</reference>
<organism evidence="16 17">
    <name type="scientific">Ceratodon purpureus</name>
    <name type="common">Fire moss</name>
    <name type="synonym">Dicranum purpureum</name>
    <dbReference type="NCBI Taxonomy" id="3225"/>
    <lineage>
        <taxon>Eukaryota</taxon>
        <taxon>Viridiplantae</taxon>
        <taxon>Streptophyta</taxon>
        <taxon>Embryophyta</taxon>
        <taxon>Bryophyta</taxon>
        <taxon>Bryophytina</taxon>
        <taxon>Bryopsida</taxon>
        <taxon>Dicranidae</taxon>
        <taxon>Pseudoditrichales</taxon>
        <taxon>Ditrichaceae</taxon>
        <taxon>Ceratodon</taxon>
    </lineage>
</organism>
<comment type="function">
    <text evidence="14">Removal of H(2)O(2), oxidation of toxic reductants, biosynthesis and degradation of lignin, suberization, auxin catabolism, response to environmental stresses such as wounding, pathogen attack and oxidative stress.</text>
</comment>
<keyword evidence="6 14" id="KW-0560">Oxidoreductase</keyword>
<evidence type="ECO:0000256" key="10">
    <source>
        <dbReference type="PIRSR" id="PIRSR600823-2"/>
    </source>
</evidence>
<keyword evidence="14" id="KW-0732">Signal</keyword>
<keyword evidence="14" id="KW-0376">Hydrogen peroxide</keyword>
<feature type="active site" description="Proton acceptor" evidence="9">
    <location>
        <position position="67"/>
    </location>
</feature>
<comment type="caution">
    <text evidence="16">The sequence shown here is derived from an EMBL/GenBank/DDBJ whole genome shotgun (WGS) entry which is preliminary data.</text>
</comment>
<evidence type="ECO:0000256" key="2">
    <source>
        <dbReference type="ARBA" id="ARBA00006873"/>
    </source>
</evidence>
<dbReference type="InterPro" id="IPR002016">
    <property type="entry name" value="Haem_peroxidase"/>
</dbReference>
<dbReference type="GO" id="GO:0140825">
    <property type="term" value="F:lactoperoxidase activity"/>
    <property type="evidence" value="ECO:0007669"/>
    <property type="project" value="UniProtKB-EC"/>
</dbReference>
<dbReference type="InterPro" id="IPR019794">
    <property type="entry name" value="Peroxidases_AS"/>
</dbReference>
<feature type="binding site" description="axial binding residue" evidence="11">
    <location>
        <position position="195"/>
    </location>
    <ligand>
        <name>heme b</name>
        <dbReference type="ChEBI" id="CHEBI:60344"/>
    </ligand>
    <ligandPart>
        <name>Fe</name>
        <dbReference type="ChEBI" id="CHEBI:18248"/>
    </ligandPart>
</feature>
<dbReference type="InterPro" id="IPR033905">
    <property type="entry name" value="Secretory_peroxidase"/>
</dbReference>
<feature type="binding site" evidence="11">
    <location>
        <position position="237"/>
    </location>
    <ligand>
        <name>Ca(2+)</name>
        <dbReference type="ChEBI" id="CHEBI:29108"/>
        <label>2</label>
    </ligand>
</feature>
<dbReference type="SUPFAM" id="SSF48113">
    <property type="entry name" value="Heme-dependent peroxidases"/>
    <property type="match status" value="1"/>
</dbReference>
<comment type="similarity">
    <text evidence="14">Belongs to the peroxidase family. Classical plant (class III) peroxidase subfamily.</text>
</comment>
<dbReference type="PRINTS" id="PR00461">
    <property type="entry name" value="PLPEROXIDASE"/>
</dbReference>
<evidence type="ECO:0000256" key="8">
    <source>
        <dbReference type="ARBA" id="ARBA00023157"/>
    </source>
</evidence>
<dbReference type="InterPro" id="IPR019793">
    <property type="entry name" value="Peroxidases_heam-ligand_BS"/>
</dbReference>
<keyword evidence="3 14" id="KW-0575">Peroxidase</keyword>
<feature type="binding site" evidence="11">
    <location>
        <position position="75"/>
    </location>
    <ligand>
        <name>Ca(2+)</name>
        <dbReference type="ChEBI" id="CHEBI:29108"/>
        <label>1</label>
    </ligand>
</feature>
<dbReference type="EMBL" id="CM026424">
    <property type="protein sequence ID" value="KAG0578684.1"/>
    <property type="molecule type" value="Genomic_DNA"/>
</dbReference>
<dbReference type="Pfam" id="PF00141">
    <property type="entry name" value="peroxidase"/>
    <property type="match status" value="1"/>
</dbReference>
<dbReference type="GO" id="GO:0005576">
    <property type="term" value="C:extracellular region"/>
    <property type="evidence" value="ECO:0007669"/>
    <property type="project" value="UniProtKB-SubCell"/>
</dbReference>
<evidence type="ECO:0000256" key="9">
    <source>
        <dbReference type="PIRSR" id="PIRSR600823-1"/>
    </source>
</evidence>
<feature type="binding site" evidence="11">
    <location>
        <position position="89"/>
    </location>
    <ligand>
        <name>Ca(2+)</name>
        <dbReference type="ChEBI" id="CHEBI:29108"/>
        <label>1</label>
    </ligand>
</feature>
<evidence type="ECO:0000256" key="11">
    <source>
        <dbReference type="PIRSR" id="PIRSR600823-3"/>
    </source>
</evidence>
<feature type="disulfide bond" evidence="13">
    <location>
        <begin position="36"/>
        <end position="116"/>
    </location>
</feature>
<keyword evidence="7 11" id="KW-0408">Iron</keyword>
<feature type="binding site" evidence="11">
    <location>
        <position position="196"/>
    </location>
    <ligand>
        <name>Ca(2+)</name>
        <dbReference type="ChEBI" id="CHEBI:29108"/>
        <label>2</label>
    </ligand>
</feature>
<dbReference type="EC" id="1.11.1.7" evidence="14"/>
<accession>A0A8T0I5D3</accession>
<evidence type="ECO:0000256" key="13">
    <source>
        <dbReference type="PIRSR" id="PIRSR600823-5"/>
    </source>
</evidence>
<dbReference type="FunFam" id="1.10.520.10:FF:000009">
    <property type="entry name" value="Peroxidase"/>
    <property type="match status" value="1"/>
</dbReference>
<feature type="disulfide bond" evidence="13">
    <location>
        <begin position="69"/>
        <end position="74"/>
    </location>
</feature>
<evidence type="ECO:0000256" key="1">
    <source>
        <dbReference type="ARBA" id="ARBA00000189"/>
    </source>
</evidence>
<feature type="binding site" evidence="11">
    <location>
        <position position="73"/>
    </location>
    <ligand>
        <name>Ca(2+)</name>
        <dbReference type="ChEBI" id="CHEBI:29108"/>
        <label>1</label>
    </ligand>
</feature>
<proteinExistence type="inferred from homology"/>
<evidence type="ECO:0000256" key="12">
    <source>
        <dbReference type="PIRSR" id="PIRSR600823-4"/>
    </source>
</evidence>
<keyword evidence="17" id="KW-1185">Reference proteome</keyword>
<dbReference type="Proteomes" id="UP000822688">
    <property type="component" value="Chromosome 4"/>
</dbReference>
<feature type="domain" description="Plant heme peroxidase family profile" evidence="15">
    <location>
        <begin position="26"/>
        <end position="319"/>
    </location>
</feature>
<comment type="cofactor">
    <cofactor evidence="11 14">
        <name>heme b</name>
        <dbReference type="ChEBI" id="CHEBI:60344"/>
    </cofactor>
    <text evidence="11 14">Binds 1 heme b (iron(II)-protoporphyrin IX) group per subunit.</text>
</comment>
<evidence type="ECO:0000313" key="17">
    <source>
        <dbReference type="Proteomes" id="UP000822688"/>
    </source>
</evidence>
<keyword evidence="11 14" id="KW-0106">Calcium</keyword>
<dbReference type="Gene3D" id="1.10.420.10">
    <property type="entry name" value="Peroxidase, domain 2"/>
    <property type="match status" value="1"/>
</dbReference>
<feature type="disulfide bond" evidence="13">
    <location>
        <begin position="122"/>
        <end position="315"/>
    </location>
</feature>
<feature type="signal peptide" evidence="14">
    <location>
        <begin position="1"/>
        <end position="25"/>
    </location>
</feature>
<feature type="binding site" evidence="10">
    <location>
        <position position="165"/>
    </location>
    <ligand>
        <name>substrate</name>
    </ligand>
</feature>
<feature type="binding site" evidence="11">
    <location>
        <position position="245"/>
    </location>
    <ligand>
        <name>Ca(2+)</name>
        <dbReference type="ChEBI" id="CHEBI:29108"/>
        <label>2</label>
    </ligand>
</feature>
<dbReference type="InterPro" id="IPR010255">
    <property type="entry name" value="Haem_peroxidase_sf"/>
</dbReference>
<evidence type="ECO:0000259" key="15">
    <source>
        <dbReference type="PROSITE" id="PS50873"/>
    </source>
</evidence>
<comment type="subcellular location">
    <subcellularLocation>
        <location evidence="14">Secreted</location>
    </subcellularLocation>
</comment>
<dbReference type="PROSITE" id="PS00435">
    <property type="entry name" value="PEROXIDASE_1"/>
    <property type="match status" value="1"/>
</dbReference>
<keyword evidence="4 14" id="KW-0349">Heme</keyword>
<dbReference type="PRINTS" id="PR00458">
    <property type="entry name" value="PEROXIDASE"/>
</dbReference>
<name>A0A8T0I5D3_CERPU</name>
<evidence type="ECO:0000256" key="14">
    <source>
        <dbReference type="RuleBase" id="RU362060"/>
    </source>
</evidence>
<sequence length="331" mass="36214">MGAFGAGAVVRLCLVALMAIGSVHAALTPDFYAKSCKNVNAIVKEEVQKVVATDKRMAASLVRLHFHDCFVLGCDGSVLLDNAPGIFSEKFARGNLNSLRGFELIDTIKARLEKACPRTVSCADILAIAYRDSAVLAGLVPDYQVLLGRLDGTFASETLANKFLPGPGLNYNALKENFANVSLDETDLVALSGAHTIGKIRCALVKLFLEDTARIPNINADFLRRECPAGQNLTSLDDKSSETFDSNYYKNLMMGKGVIPSDQHLFATEGFSRGKVIEYARNQKKFFDQFIRSSIKMGNIGIITDRKKGEIRTNCRVVNKKSLIDSLIAYE</sequence>
<dbReference type="GO" id="GO:0006979">
    <property type="term" value="P:response to oxidative stress"/>
    <property type="evidence" value="ECO:0007669"/>
    <property type="project" value="UniProtKB-UniRule"/>
</dbReference>
<evidence type="ECO:0000256" key="3">
    <source>
        <dbReference type="ARBA" id="ARBA00022559"/>
    </source>
</evidence>
<feature type="binding site" evidence="11">
    <location>
        <position position="71"/>
    </location>
    <ligand>
        <name>Ca(2+)</name>
        <dbReference type="ChEBI" id="CHEBI:29108"/>
        <label>1</label>
    </ligand>
</feature>
<dbReference type="PANTHER" id="PTHR31388">
    <property type="entry name" value="PEROXIDASE 72-RELATED"/>
    <property type="match status" value="1"/>
</dbReference>
<dbReference type="PROSITE" id="PS50873">
    <property type="entry name" value="PEROXIDASE_4"/>
    <property type="match status" value="1"/>
</dbReference>
<dbReference type="FunFam" id="1.10.420.10:FF:000001">
    <property type="entry name" value="Peroxidase"/>
    <property type="match status" value="1"/>
</dbReference>
<evidence type="ECO:0000256" key="4">
    <source>
        <dbReference type="ARBA" id="ARBA00022617"/>
    </source>
</evidence>
<feature type="binding site" evidence="11">
    <location>
        <position position="68"/>
    </location>
    <ligand>
        <name>Ca(2+)</name>
        <dbReference type="ChEBI" id="CHEBI:29108"/>
        <label>1</label>
    </ligand>
</feature>
<comment type="catalytic activity">
    <reaction evidence="1 14">
        <text>2 a phenolic donor + H2O2 = 2 a phenolic radical donor + 2 H2O</text>
        <dbReference type="Rhea" id="RHEA:56136"/>
        <dbReference type="ChEBI" id="CHEBI:15377"/>
        <dbReference type="ChEBI" id="CHEBI:16240"/>
        <dbReference type="ChEBI" id="CHEBI:139520"/>
        <dbReference type="ChEBI" id="CHEBI:139521"/>
        <dbReference type="EC" id="1.11.1.7"/>
    </reaction>
</comment>
<gene>
    <name evidence="16" type="ORF">KC19_4G042300</name>
</gene>
<dbReference type="Gene3D" id="1.10.520.10">
    <property type="match status" value="1"/>
</dbReference>
<evidence type="ECO:0000256" key="7">
    <source>
        <dbReference type="ARBA" id="ARBA00023004"/>
    </source>
</evidence>
<dbReference type="GO" id="GO:0020037">
    <property type="term" value="F:heme binding"/>
    <property type="evidence" value="ECO:0007669"/>
    <property type="project" value="UniProtKB-UniRule"/>
</dbReference>
<comment type="cofactor">
    <cofactor evidence="11 14">
        <name>Ca(2+)</name>
        <dbReference type="ChEBI" id="CHEBI:29108"/>
    </cofactor>
    <text evidence="11 14">Binds 2 calcium ions per subunit.</text>
</comment>